<protein>
    <submittedName>
        <fullName evidence="10">Uncharacterized protein</fullName>
    </submittedName>
</protein>
<comment type="caution">
    <text evidence="10">The sequence shown here is derived from an EMBL/GenBank/DDBJ whole genome shotgun (WGS) entry which is preliminary data.</text>
</comment>
<dbReference type="EMBL" id="BMPI01000033">
    <property type="protein sequence ID" value="GGM51157.1"/>
    <property type="molecule type" value="Genomic_DNA"/>
</dbReference>
<dbReference type="PROSITE" id="PS00138">
    <property type="entry name" value="SUBTILASE_SER"/>
    <property type="match status" value="1"/>
</dbReference>
<dbReference type="InterPro" id="IPR015500">
    <property type="entry name" value="Peptidase_S8_subtilisin-rel"/>
</dbReference>
<evidence type="ECO:0000256" key="2">
    <source>
        <dbReference type="ARBA" id="ARBA00022670"/>
    </source>
</evidence>
<evidence type="ECO:0000313" key="11">
    <source>
        <dbReference type="Proteomes" id="UP000642070"/>
    </source>
</evidence>
<dbReference type="InterPro" id="IPR050131">
    <property type="entry name" value="Peptidase_S8_subtilisin-like"/>
</dbReference>
<evidence type="ECO:0000256" key="6">
    <source>
        <dbReference type="RuleBase" id="RU003355"/>
    </source>
</evidence>
<sequence>MIRAVTLGLATLAATTAVLGAGLPAWAEGAIRGEVANAEANSFIVVLKDAAAAGAGDATAARAAVSARAKGLTARFGGTVTHEYSATIRGFAVEHLSDEQARRLAGDPAVDYVQRNLRFHDEGTQDFAPWGLDRLDWPTLSLDQRYKYPNTASDVTVYVVDSGIAIDHPEFEGRASYGPNFRQDGHGPGDSSDCRGHGTHVAGTVGSRTYGVAKEAKLVSVRMLDCNGHGEDAEALAAAEWVTTHAKKPAVVNFSVGTDGRDWAFEAAVKASIASGLLWVVSAGNAYQDACLRSPGAITEALVVGASDATDNGAWFSNYGGCVDLYAPGVDIRSVDFQGTWISYNGTSMAAPHVAGAAALILQAHPAYTAGQVHNAIVQSSSTKQLRNLGPGSPNKLLQVRQSDPPTIAATPTTLYNQRSGTTEVFSRLNNGELGLARYEQGWTDWSHLPMPVQGDPALVQVPGNGYINMVVRLQNNGVGYNRDIGYGWSTWHDLGGITVAGSPKIIYNPRFGTVEIYVRTTENRLAFRYFANEHWSPNWVDLGGSLAGDPALLYNPRFGTTEAYVRNSDGRLMYKYYSNGWSDWIDKGGSIADGATPAVLFNPRFGTTEVYVRTAAGKLSYIYYANGWSSWKDLGGTLASDPALLYNPRFGSTEAYVRTATGAIQYRYYANDWSSWTDLGSGFTDNPSVIFNPRWGTTEVYARTTGGHANYRYYVNGWSGWNDISA</sequence>
<dbReference type="InterPro" id="IPR023827">
    <property type="entry name" value="Peptidase_S8_Asp-AS"/>
</dbReference>
<dbReference type="InterPro" id="IPR023828">
    <property type="entry name" value="Peptidase_S8_Ser-AS"/>
</dbReference>
<feature type="active site" description="Charge relay system" evidence="5">
    <location>
        <position position="161"/>
    </location>
</feature>
<organism evidence="10 11">
    <name type="scientific">Dactylosporangium sucinum</name>
    <dbReference type="NCBI Taxonomy" id="1424081"/>
    <lineage>
        <taxon>Bacteria</taxon>
        <taxon>Bacillati</taxon>
        <taxon>Actinomycetota</taxon>
        <taxon>Actinomycetes</taxon>
        <taxon>Micromonosporales</taxon>
        <taxon>Micromonosporaceae</taxon>
        <taxon>Dactylosporangium</taxon>
    </lineage>
</organism>
<dbReference type="CDD" id="cd04077">
    <property type="entry name" value="Peptidases_S8_PCSK9_ProteinaseK_like"/>
    <property type="match status" value="1"/>
</dbReference>
<accession>A0A917U190</accession>
<name>A0A917U190_9ACTN</name>
<dbReference type="PANTHER" id="PTHR43806">
    <property type="entry name" value="PEPTIDASE S8"/>
    <property type="match status" value="1"/>
</dbReference>
<dbReference type="GO" id="GO:0006508">
    <property type="term" value="P:proteolysis"/>
    <property type="evidence" value="ECO:0007669"/>
    <property type="project" value="UniProtKB-KW"/>
</dbReference>
<dbReference type="Pfam" id="PF05922">
    <property type="entry name" value="Inhibitor_I9"/>
    <property type="match status" value="1"/>
</dbReference>
<keyword evidence="4 5" id="KW-0720">Serine protease</keyword>
<dbReference type="PRINTS" id="PR00723">
    <property type="entry name" value="SUBTILISIN"/>
</dbReference>
<evidence type="ECO:0000259" key="9">
    <source>
        <dbReference type="Pfam" id="PF26607"/>
    </source>
</evidence>
<evidence type="ECO:0000313" key="10">
    <source>
        <dbReference type="EMBL" id="GGM51157.1"/>
    </source>
</evidence>
<evidence type="ECO:0000256" key="1">
    <source>
        <dbReference type="ARBA" id="ARBA00011073"/>
    </source>
</evidence>
<feature type="domain" description="Peptidase S8/S53" evidence="7">
    <location>
        <begin position="153"/>
        <end position="384"/>
    </location>
</feature>
<dbReference type="InterPro" id="IPR058502">
    <property type="entry name" value="PLL-like_beta-prop"/>
</dbReference>
<evidence type="ECO:0000259" key="7">
    <source>
        <dbReference type="Pfam" id="PF00082"/>
    </source>
</evidence>
<dbReference type="InterPro" id="IPR022398">
    <property type="entry name" value="Peptidase_S8_His-AS"/>
</dbReference>
<dbReference type="PROSITE" id="PS51892">
    <property type="entry name" value="SUBTILASE"/>
    <property type="match status" value="1"/>
</dbReference>
<evidence type="ECO:0000256" key="5">
    <source>
        <dbReference type="PROSITE-ProRule" id="PRU01240"/>
    </source>
</evidence>
<dbReference type="SUPFAM" id="SSF54897">
    <property type="entry name" value="Protease propeptides/inhibitors"/>
    <property type="match status" value="1"/>
</dbReference>
<dbReference type="InterPro" id="IPR037045">
    <property type="entry name" value="S8pro/Inhibitor_I9_sf"/>
</dbReference>
<reference evidence="10" key="1">
    <citation type="journal article" date="2014" name="Int. J. Syst. Evol. Microbiol.">
        <title>Complete genome sequence of Corynebacterium casei LMG S-19264T (=DSM 44701T), isolated from a smear-ripened cheese.</title>
        <authorList>
            <consortium name="US DOE Joint Genome Institute (JGI-PGF)"/>
            <person name="Walter F."/>
            <person name="Albersmeier A."/>
            <person name="Kalinowski J."/>
            <person name="Ruckert C."/>
        </authorList>
    </citation>
    <scope>NUCLEOTIDE SEQUENCE</scope>
    <source>
        <strain evidence="10">JCM 19831</strain>
    </source>
</reference>
<dbReference type="InterPro" id="IPR010259">
    <property type="entry name" value="S8pro/Inhibitor_I9"/>
</dbReference>
<feature type="active site" description="Charge relay system" evidence="5">
    <location>
        <position position="348"/>
    </location>
</feature>
<dbReference type="RefSeq" id="WP_190253427.1">
    <property type="nucleotide sequence ID" value="NZ_BMPI01000033.1"/>
</dbReference>
<keyword evidence="11" id="KW-1185">Reference proteome</keyword>
<dbReference type="Pfam" id="PF00082">
    <property type="entry name" value="Peptidase_S8"/>
    <property type="match status" value="1"/>
</dbReference>
<evidence type="ECO:0000259" key="8">
    <source>
        <dbReference type="Pfam" id="PF05922"/>
    </source>
</evidence>
<dbReference type="GO" id="GO:0004252">
    <property type="term" value="F:serine-type endopeptidase activity"/>
    <property type="evidence" value="ECO:0007669"/>
    <property type="project" value="UniProtKB-UniRule"/>
</dbReference>
<dbReference type="GO" id="GO:0005615">
    <property type="term" value="C:extracellular space"/>
    <property type="evidence" value="ECO:0007669"/>
    <property type="project" value="TreeGrafter"/>
</dbReference>
<feature type="active site" description="Charge relay system" evidence="5">
    <location>
        <position position="197"/>
    </location>
</feature>
<dbReference type="PROSITE" id="PS00136">
    <property type="entry name" value="SUBTILASE_ASP"/>
    <property type="match status" value="1"/>
</dbReference>
<feature type="domain" description="PLL-like beta propeller" evidence="9">
    <location>
        <begin position="562"/>
        <end position="723"/>
    </location>
</feature>
<dbReference type="SUPFAM" id="SSF52743">
    <property type="entry name" value="Subtilisin-like"/>
    <property type="match status" value="1"/>
</dbReference>
<comment type="similarity">
    <text evidence="1 5 6">Belongs to the peptidase S8 family.</text>
</comment>
<dbReference type="InterPro" id="IPR036852">
    <property type="entry name" value="Peptidase_S8/S53_dom_sf"/>
</dbReference>
<dbReference type="Gene3D" id="3.30.70.80">
    <property type="entry name" value="Peptidase S8 propeptide/proteinase inhibitor I9"/>
    <property type="match status" value="1"/>
</dbReference>
<dbReference type="Gene3D" id="3.40.50.200">
    <property type="entry name" value="Peptidase S8/S53 domain"/>
    <property type="match status" value="1"/>
</dbReference>
<dbReference type="Proteomes" id="UP000642070">
    <property type="component" value="Unassembled WGS sequence"/>
</dbReference>
<keyword evidence="3 5" id="KW-0378">Hydrolase</keyword>
<dbReference type="Pfam" id="PF26607">
    <property type="entry name" value="DUF8189"/>
    <property type="match status" value="1"/>
</dbReference>
<gene>
    <name evidence="10" type="ORF">GCM10007977_061200</name>
</gene>
<dbReference type="PANTHER" id="PTHR43806:SF11">
    <property type="entry name" value="CEREVISIN-RELATED"/>
    <property type="match status" value="1"/>
</dbReference>
<dbReference type="InterPro" id="IPR034193">
    <property type="entry name" value="PCSK9_ProteinaseK-like"/>
</dbReference>
<dbReference type="Gene3D" id="2.120.10.70">
    <property type="entry name" value="Fucose-specific lectin"/>
    <property type="match status" value="1"/>
</dbReference>
<reference evidence="10" key="2">
    <citation type="submission" date="2020-09" db="EMBL/GenBank/DDBJ databases">
        <authorList>
            <person name="Sun Q."/>
            <person name="Ohkuma M."/>
        </authorList>
    </citation>
    <scope>NUCLEOTIDE SEQUENCE</scope>
    <source>
        <strain evidence="10">JCM 19831</strain>
    </source>
</reference>
<keyword evidence="2 5" id="KW-0645">Protease</keyword>
<feature type="domain" description="Inhibitor I9" evidence="8">
    <location>
        <begin position="42"/>
        <end position="117"/>
    </location>
</feature>
<evidence type="ECO:0000256" key="4">
    <source>
        <dbReference type="ARBA" id="ARBA00022825"/>
    </source>
</evidence>
<dbReference type="PROSITE" id="PS00137">
    <property type="entry name" value="SUBTILASE_HIS"/>
    <property type="match status" value="1"/>
</dbReference>
<dbReference type="FunFam" id="3.40.50.200:FF:000014">
    <property type="entry name" value="Proteinase K"/>
    <property type="match status" value="1"/>
</dbReference>
<dbReference type="AlphaFoldDB" id="A0A917U190"/>
<evidence type="ECO:0000256" key="3">
    <source>
        <dbReference type="ARBA" id="ARBA00022801"/>
    </source>
</evidence>
<dbReference type="SUPFAM" id="SSF89372">
    <property type="entry name" value="Fucose-specific lectin"/>
    <property type="match status" value="1"/>
</dbReference>
<proteinExistence type="inferred from homology"/>
<dbReference type="InterPro" id="IPR000209">
    <property type="entry name" value="Peptidase_S8/S53_dom"/>
</dbReference>